<dbReference type="InterPro" id="IPR051910">
    <property type="entry name" value="ComF/GntX_DNA_util-trans"/>
</dbReference>
<sequence length="239" mass="27481">MMIMLANWWQKNIKRQIPQCCDLCGLSLDSDSIMTLCAACQLALTPQPRCQRCGLTTLSPMRECGRCLKQPPPWHALYCIGDYRYPLDHYIHQLKYQRQFWLAQPLAQQLATTITEPAPLLCAVPMHWRRYLWRGFNQSDQLAQQLASELHVQYWPSLFHRRRATIPQKGLHKSQRRHNLAGAFHFTTPIHTLGSHVAIVDDVVTTGSTLKPLCHLLTAIGVTQIDIYCLCRTPEPREA</sequence>
<accession>A0ABV7C4U0</accession>
<protein>
    <submittedName>
        <fullName evidence="3">ComF family protein</fullName>
    </submittedName>
</protein>
<dbReference type="InterPro" id="IPR029057">
    <property type="entry name" value="PRTase-like"/>
</dbReference>
<name>A0ABV7C4U0_9VIBR</name>
<dbReference type="Proteomes" id="UP001595384">
    <property type="component" value="Unassembled WGS sequence"/>
</dbReference>
<dbReference type="CDD" id="cd06223">
    <property type="entry name" value="PRTases_typeI"/>
    <property type="match status" value="1"/>
</dbReference>
<keyword evidence="4" id="KW-1185">Reference proteome</keyword>
<dbReference type="EMBL" id="JBHRSE010000030">
    <property type="protein sequence ID" value="MFC3023012.1"/>
    <property type="molecule type" value="Genomic_DNA"/>
</dbReference>
<evidence type="ECO:0000259" key="2">
    <source>
        <dbReference type="Pfam" id="PF00156"/>
    </source>
</evidence>
<dbReference type="Pfam" id="PF00156">
    <property type="entry name" value="Pribosyltran"/>
    <property type="match status" value="1"/>
</dbReference>
<dbReference type="PANTHER" id="PTHR47505:SF1">
    <property type="entry name" value="DNA UTILIZATION PROTEIN YHGH"/>
    <property type="match status" value="1"/>
</dbReference>
<organism evidence="3 4">
    <name type="scientific">Vibrio zhugei</name>
    <dbReference type="NCBI Taxonomy" id="2479546"/>
    <lineage>
        <taxon>Bacteria</taxon>
        <taxon>Pseudomonadati</taxon>
        <taxon>Pseudomonadota</taxon>
        <taxon>Gammaproteobacteria</taxon>
        <taxon>Vibrionales</taxon>
        <taxon>Vibrionaceae</taxon>
        <taxon>Vibrio</taxon>
    </lineage>
</organism>
<gene>
    <name evidence="3" type="ORF">ACFODT_04105</name>
</gene>
<evidence type="ECO:0000313" key="3">
    <source>
        <dbReference type="EMBL" id="MFC3023012.1"/>
    </source>
</evidence>
<dbReference type="InterPro" id="IPR000836">
    <property type="entry name" value="PRTase_dom"/>
</dbReference>
<evidence type="ECO:0000256" key="1">
    <source>
        <dbReference type="ARBA" id="ARBA00008007"/>
    </source>
</evidence>
<comment type="caution">
    <text evidence="3">The sequence shown here is derived from an EMBL/GenBank/DDBJ whole genome shotgun (WGS) entry which is preliminary data.</text>
</comment>
<evidence type="ECO:0000313" key="4">
    <source>
        <dbReference type="Proteomes" id="UP001595384"/>
    </source>
</evidence>
<dbReference type="Gene3D" id="3.40.50.2020">
    <property type="match status" value="1"/>
</dbReference>
<dbReference type="PANTHER" id="PTHR47505">
    <property type="entry name" value="DNA UTILIZATION PROTEIN YHGH"/>
    <property type="match status" value="1"/>
</dbReference>
<proteinExistence type="inferred from homology"/>
<dbReference type="RefSeq" id="WP_241967693.1">
    <property type="nucleotide sequence ID" value="NZ_AP024911.1"/>
</dbReference>
<dbReference type="SUPFAM" id="SSF53271">
    <property type="entry name" value="PRTase-like"/>
    <property type="match status" value="1"/>
</dbReference>
<feature type="domain" description="Phosphoribosyltransferase" evidence="2">
    <location>
        <begin position="142"/>
        <end position="238"/>
    </location>
</feature>
<reference evidence="4" key="1">
    <citation type="journal article" date="2019" name="Int. J. Syst. Evol. Microbiol.">
        <title>The Global Catalogue of Microorganisms (GCM) 10K type strain sequencing project: providing services to taxonomists for standard genome sequencing and annotation.</title>
        <authorList>
            <consortium name="The Broad Institute Genomics Platform"/>
            <consortium name="The Broad Institute Genome Sequencing Center for Infectious Disease"/>
            <person name="Wu L."/>
            <person name="Ma J."/>
        </authorList>
    </citation>
    <scope>NUCLEOTIDE SEQUENCE [LARGE SCALE GENOMIC DNA]</scope>
    <source>
        <strain evidence="4">KCTC 62784</strain>
    </source>
</reference>
<comment type="similarity">
    <text evidence="1">Belongs to the ComF/GntX family.</text>
</comment>